<dbReference type="CDD" id="cd05151">
    <property type="entry name" value="ChoK-like"/>
    <property type="match status" value="1"/>
</dbReference>
<name>B2SZB6_PARPJ</name>
<dbReference type="Gene3D" id="3.30.200.20">
    <property type="entry name" value="Phosphorylase Kinase, domain 1"/>
    <property type="match status" value="1"/>
</dbReference>
<dbReference type="HOGENOM" id="CLU_055115_0_0_4"/>
<dbReference type="Proteomes" id="UP000001739">
    <property type="component" value="Chromosome 1"/>
</dbReference>
<gene>
    <name evidence="1" type="ordered locus">Bphyt_0045</name>
</gene>
<evidence type="ECO:0000313" key="1">
    <source>
        <dbReference type="EMBL" id="ACD14495.1"/>
    </source>
</evidence>
<dbReference type="OrthoDB" id="179763at2"/>
<dbReference type="SUPFAM" id="SSF56112">
    <property type="entry name" value="Protein kinase-like (PK-like)"/>
    <property type="match status" value="1"/>
</dbReference>
<evidence type="ECO:0000313" key="2">
    <source>
        <dbReference type="Proteomes" id="UP000001739"/>
    </source>
</evidence>
<dbReference type="eggNOG" id="COG0510">
    <property type="taxonomic scope" value="Bacteria"/>
</dbReference>
<protein>
    <submittedName>
        <fullName evidence="1">Choline/ethanolamine kinase</fullName>
    </submittedName>
</protein>
<keyword evidence="1" id="KW-0418">Kinase</keyword>
<dbReference type="PANTHER" id="PTHR22603:SF66">
    <property type="entry name" value="ETHANOLAMINE KINASE"/>
    <property type="match status" value="1"/>
</dbReference>
<dbReference type="GO" id="GO:0005737">
    <property type="term" value="C:cytoplasm"/>
    <property type="evidence" value="ECO:0007669"/>
    <property type="project" value="TreeGrafter"/>
</dbReference>
<accession>B2SZB6</accession>
<dbReference type="GO" id="GO:0006646">
    <property type="term" value="P:phosphatidylethanolamine biosynthetic process"/>
    <property type="evidence" value="ECO:0007669"/>
    <property type="project" value="TreeGrafter"/>
</dbReference>
<dbReference type="InterPro" id="IPR011009">
    <property type="entry name" value="Kinase-like_dom_sf"/>
</dbReference>
<dbReference type="KEGG" id="bpy:Bphyt_0045"/>
<proteinExistence type="predicted"/>
<reference evidence="1 2" key="1">
    <citation type="journal article" date="2011" name="J. Bacteriol.">
        <title>Complete genome sequence of the plant growth-promoting endophyte Burkholderia phytofirmans strain PsJN.</title>
        <authorList>
            <person name="Weilharter A."/>
            <person name="Mitter B."/>
            <person name="Shin M.V."/>
            <person name="Chain P.S."/>
            <person name="Nowak J."/>
            <person name="Sessitsch A."/>
        </authorList>
    </citation>
    <scope>NUCLEOTIDE SEQUENCE [LARGE SCALE GENOMIC DNA]</scope>
    <source>
        <strain evidence="2">DSM 17436 / LMG 22146 / PsJN</strain>
    </source>
</reference>
<dbReference type="AlphaFoldDB" id="B2SZB6"/>
<dbReference type="GO" id="GO:0004305">
    <property type="term" value="F:ethanolamine kinase activity"/>
    <property type="evidence" value="ECO:0007669"/>
    <property type="project" value="TreeGrafter"/>
</dbReference>
<sequence>MKTPGDAQTTDEFNIESVIRRVPDWAERAIRYSPVSGGISNSNWRVEVANGHEKTTYFLKVPGIGTEMFIDRRTAHEASVRAAECGYGAPVFSFMEDCGVEIFEFMEGWHSSSNLDFLNGTVRHNALRALKAFNDQPLLTQTKTVFNMIDEHEDQRGTLRAACPLDHEWLCRQYARARRALEASGVDLAPCMNDTLAGNFMLDAAHRVMLVDFEYASNNDRYYELAMWFGEMFFDEQVELELIEEYFGRVGPREIARVQLYKALADLKWSAWAMVQRSVSRIDFDFYKYGIWKYMRARTVMQDIRWESWLRQV</sequence>
<keyword evidence="1" id="KW-0808">Transferase</keyword>
<dbReference type="STRING" id="398527.Bphyt_0045"/>
<dbReference type="EMBL" id="CP001052">
    <property type="protein sequence ID" value="ACD14495.1"/>
    <property type="molecule type" value="Genomic_DNA"/>
</dbReference>
<dbReference type="PANTHER" id="PTHR22603">
    <property type="entry name" value="CHOLINE/ETHANOALAMINE KINASE"/>
    <property type="match status" value="1"/>
</dbReference>
<dbReference type="Gene3D" id="3.90.1200.10">
    <property type="match status" value="1"/>
</dbReference>
<dbReference type="Pfam" id="PF01633">
    <property type="entry name" value="Choline_kinase"/>
    <property type="match status" value="1"/>
</dbReference>
<organism evidence="1 2">
    <name type="scientific">Paraburkholderia phytofirmans (strain DSM 17436 / LMG 22146 / PsJN)</name>
    <name type="common">Burkholderia phytofirmans</name>
    <dbReference type="NCBI Taxonomy" id="398527"/>
    <lineage>
        <taxon>Bacteria</taxon>
        <taxon>Pseudomonadati</taxon>
        <taxon>Pseudomonadota</taxon>
        <taxon>Betaproteobacteria</taxon>
        <taxon>Burkholderiales</taxon>
        <taxon>Burkholderiaceae</taxon>
        <taxon>Paraburkholderia</taxon>
    </lineage>
</organism>